<dbReference type="Pfam" id="PF25583">
    <property type="entry name" value="WCX"/>
    <property type="match status" value="1"/>
</dbReference>
<dbReference type="PANTHER" id="PTHR34580:SF1">
    <property type="entry name" value="PROTEIN PAFC"/>
    <property type="match status" value="1"/>
</dbReference>
<dbReference type="RefSeq" id="WP_058880432.1">
    <property type="nucleotide sequence ID" value="NZ_LPXH01000038.1"/>
</dbReference>
<feature type="domain" description="WCX" evidence="2">
    <location>
        <begin position="222"/>
        <end position="299"/>
    </location>
</feature>
<evidence type="ECO:0000259" key="2">
    <source>
        <dbReference type="Pfam" id="PF25583"/>
    </source>
</evidence>
<dbReference type="PROSITE" id="PS52050">
    <property type="entry name" value="WYL"/>
    <property type="match status" value="1"/>
</dbReference>
<gene>
    <name evidence="3" type="ORF">AS359_07990</name>
</gene>
<name>A0A0W7YV30_9BURK</name>
<dbReference type="Proteomes" id="UP000053300">
    <property type="component" value="Unassembled WGS sequence"/>
</dbReference>
<feature type="domain" description="WYL" evidence="1">
    <location>
        <begin position="135"/>
        <end position="193"/>
    </location>
</feature>
<accession>A0A0W7YV30</accession>
<sequence>MSFFNTTGAESKGEKLAQRLSQILARLHQGEAINKHALAQEFQVDVRTIERDLSERLGGIIERATNGQWQIKHAVRSNIPAKHLYAYARLSGTEHLFPDGSLPYLLEQLHTPEPQRTTQVHPVSHEDMQAYAQEFALLQAAITHKHPCHFSYKSKARLVYPYKLIHQNGVWYLAAEEDGRLKNFSISLIQALQLDRTQQFAPKREHTEYINGKEDVWFTEDTTEVLLRIAPEVAHYFLRRALLPHQQQRQDRDGSLLVSTHVNHMYQLLPVVRYWLPHVRILQPVAWHQELVASLRRALQQWGEGSASKRP</sequence>
<evidence type="ECO:0000313" key="3">
    <source>
        <dbReference type="EMBL" id="KUF38820.1"/>
    </source>
</evidence>
<accession>A0A1V3TIT9</accession>
<dbReference type="STRING" id="225992.B5M06_13920"/>
<dbReference type="PANTHER" id="PTHR34580">
    <property type="match status" value="1"/>
</dbReference>
<evidence type="ECO:0000259" key="1">
    <source>
        <dbReference type="Pfam" id="PF13280"/>
    </source>
</evidence>
<dbReference type="Pfam" id="PF13280">
    <property type="entry name" value="WYL"/>
    <property type="match status" value="1"/>
</dbReference>
<protein>
    <submittedName>
        <fullName evidence="3">Uncharacterized protein</fullName>
    </submittedName>
</protein>
<keyword evidence="4" id="KW-1185">Reference proteome</keyword>
<dbReference type="InterPro" id="IPR057727">
    <property type="entry name" value="WCX_dom"/>
</dbReference>
<dbReference type="InterPro" id="IPR051534">
    <property type="entry name" value="CBASS_pafABC_assoc_protein"/>
</dbReference>
<proteinExistence type="predicted"/>
<reference evidence="3 4" key="1">
    <citation type="submission" date="2015-12" db="EMBL/GenBank/DDBJ databases">
        <title>Complete genome sequence of a multi-drug resistant strain Acidovorax sp. 12322-1.</title>
        <authorList>
            <person name="Ming D."/>
            <person name="Wang M."/>
            <person name="Hu S."/>
            <person name="Zhou Y."/>
            <person name="Jiang T."/>
        </authorList>
    </citation>
    <scope>NUCLEOTIDE SEQUENCE [LARGE SCALE GENOMIC DNA]</scope>
    <source>
        <strain evidence="3 4">12322-1</strain>
    </source>
</reference>
<evidence type="ECO:0000313" key="4">
    <source>
        <dbReference type="Proteomes" id="UP000053300"/>
    </source>
</evidence>
<dbReference type="AlphaFoldDB" id="A0A0W7YV30"/>
<dbReference type="EMBL" id="LPXH01000038">
    <property type="protein sequence ID" value="KUF38820.1"/>
    <property type="molecule type" value="Genomic_DNA"/>
</dbReference>
<dbReference type="InterPro" id="IPR026881">
    <property type="entry name" value="WYL_dom"/>
</dbReference>
<organism evidence="3 4">
    <name type="scientific">Comamonas kerstersii</name>
    <dbReference type="NCBI Taxonomy" id="225992"/>
    <lineage>
        <taxon>Bacteria</taxon>
        <taxon>Pseudomonadati</taxon>
        <taxon>Pseudomonadota</taxon>
        <taxon>Betaproteobacteria</taxon>
        <taxon>Burkholderiales</taxon>
        <taxon>Comamonadaceae</taxon>
        <taxon>Comamonas</taxon>
    </lineage>
</organism>
<comment type="caution">
    <text evidence="3">The sequence shown here is derived from an EMBL/GenBank/DDBJ whole genome shotgun (WGS) entry which is preliminary data.</text>
</comment>